<dbReference type="Proteomes" id="UP000177565">
    <property type="component" value="Unassembled WGS sequence"/>
</dbReference>
<gene>
    <name evidence="2" type="ORF">A3C06_03770</name>
</gene>
<evidence type="ECO:0000313" key="3">
    <source>
        <dbReference type="Proteomes" id="UP000177565"/>
    </source>
</evidence>
<proteinExistence type="predicted"/>
<organism evidence="2 3">
    <name type="scientific">Candidatus Taylorbacteria bacterium RIFCSPHIGHO2_02_FULL_46_13</name>
    <dbReference type="NCBI Taxonomy" id="1802312"/>
    <lineage>
        <taxon>Bacteria</taxon>
        <taxon>Candidatus Tayloriibacteriota</taxon>
    </lineage>
</organism>
<dbReference type="EMBL" id="MHRQ01000011">
    <property type="protein sequence ID" value="OHA27166.1"/>
    <property type="molecule type" value="Genomic_DNA"/>
</dbReference>
<comment type="caution">
    <text evidence="2">The sequence shown here is derived from an EMBL/GenBank/DDBJ whole genome shotgun (WGS) entry which is preliminary data.</text>
</comment>
<name>A0A1G2MTI3_9BACT</name>
<feature type="chain" id="PRO_5009583730" evidence="1">
    <location>
        <begin position="23"/>
        <end position="269"/>
    </location>
</feature>
<reference evidence="2 3" key="1">
    <citation type="journal article" date="2016" name="Nat. Commun.">
        <title>Thousands of microbial genomes shed light on interconnected biogeochemical processes in an aquifer system.</title>
        <authorList>
            <person name="Anantharaman K."/>
            <person name="Brown C.T."/>
            <person name="Hug L.A."/>
            <person name="Sharon I."/>
            <person name="Castelle C.J."/>
            <person name="Probst A.J."/>
            <person name="Thomas B.C."/>
            <person name="Singh A."/>
            <person name="Wilkins M.J."/>
            <person name="Karaoz U."/>
            <person name="Brodie E.L."/>
            <person name="Williams K.H."/>
            <person name="Hubbard S.S."/>
            <person name="Banfield J.F."/>
        </authorList>
    </citation>
    <scope>NUCLEOTIDE SEQUENCE [LARGE SCALE GENOMIC DNA]</scope>
</reference>
<accession>A0A1G2MTI3</accession>
<feature type="signal peptide" evidence="1">
    <location>
        <begin position="1"/>
        <end position="22"/>
    </location>
</feature>
<keyword evidence="1" id="KW-0732">Signal</keyword>
<evidence type="ECO:0000256" key="1">
    <source>
        <dbReference type="SAM" id="SignalP"/>
    </source>
</evidence>
<dbReference type="STRING" id="1802312.A3C06_03770"/>
<dbReference type="AlphaFoldDB" id="A0A1G2MTI3"/>
<evidence type="ECO:0000313" key="2">
    <source>
        <dbReference type="EMBL" id="OHA27166.1"/>
    </source>
</evidence>
<protein>
    <submittedName>
        <fullName evidence="2">Uncharacterized protein</fullName>
    </submittedName>
</protein>
<sequence length="269" mass="30619">MKKHISCIAVCLTAFVAFQARAIDQYLNDTISEHVLTNLTISKEESFWEIFKTTYNGNSTKLFWNGLNPLRVGRTLTRFPDQSDQFRSQIDDAAKSATRHSFEYSFREAFLDSPGMIWLKDRSDPLAVFFKSSIGNVTEEEIDSQDVTYRPAPDSFWRSLYKEGIKYGVRPFRTSPYVFVGYALGDKRDPIVLFNLRYFPAKEDVELMTSFPLTPSASFQVGTSYEVGRHGWEPGMTVKLNWELPNFGAVFLGWGSSGGNFFAGCTMPF</sequence>